<feature type="domain" description="CoA-binding" evidence="1">
    <location>
        <begin position="13"/>
        <end position="110"/>
    </location>
</feature>
<keyword evidence="3" id="KW-1185">Reference proteome</keyword>
<name>A0ABR1Y9W2_9PEZI</name>
<dbReference type="SMART" id="SM00881">
    <property type="entry name" value="CoA_binding"/>
    <property type="match status" value="1"/>
</dbReference>
<protein>
    <submittedName>
        <fullName evidence="2">CoA binding domain-containing protein</fullName>
    </submittedName>
</protein>
<dbReference type="Pfam" id="PF13380">
    <property type="entry name" value="CoA_binding_2"/>
    <property type="match status" value="1"/>
</dbReference>
<dbReference type="PANTHER" id="PTHR33303:SF2">
    <property type="entry name" value="COA-BINDING DOMAIN-CONTAINING PROTEIN"/>
    <property type="match status" value="1"/>
</dbReference>
<dbReference type="InterPro" id="IPR003781">
    <property type="entry name" value="CoA-bd"/>
</dbReference>
<dbReference type="PANTHER" id="PTHR33303">
    <property type="entry name" value="CYTOPLASMIC PROTEIN-RELATED"/>
    <property type="match status" value="1"/>
</dbReference>
<dbReference type="EMBL" id="JBBWRZ010000013">
    <property type="protein sequence ID" value="KAK8223744.1"/>
    <property type="molecule type" value="Genomic_DNA"/>
</dbReference>
<evidence type="ECO:0000259" key="1">
    <source>
        <dbReference type="SMART" id="SM00881"/>
    </source>
</evidence>
<organism evidence="2 3">
    <name type="scientific">Phyllosticta capitalensis</name>
    <dbReference type="NCBI Taxonomy" id="121624"/>
    <lineage>
        <taxon>Eukaryota</taxon>
        <taxon>Fungi</taxon>
        <taxon>Dikarya</taxon>
        <taxon>Ascomycota</taxon>
        <taxon>Pezizomycotina</taxon>
        <taxon>Dothideomycetes</taxon>
        <taxon>Dothideomycetes incertae sedis</taxon>
        <taxon>Botryosphaeriales</taxon>
        <taxon>Phyllostictaceae</taxon>
        <taxon>Phyllosticta</taxon>
    </lineage>
</organism>
<dbReference type="InterPro" id="IPR036291">
    <property type="entry name" value="NAD(P)-bd_dom_sf"/>
</dbReference>
<proteinExistence type="predicted"/>
<dbReference type="SUPFAM" id="SSF51735">
    <property type="entry name" value="NAD(P)-binding Rossmann-fold domains"/>
    <property type="match status" value="1"/>
</dbReference>
<gene>
    <name evidence="2" type="ORF">HDK90DRAFT_101832</name>
</gene>
<evidence type="ECO:0000313" key="2">
    <source>
        <dbReference type="EMBL" id="KAK8223744.1"/>
    </source>
</evidence>
<sequence>MDAPAATQALKTFFSCPRFAVAGASSDPAKFGNKIFSWYLTHSLPATPLNPRAATISALNSTHATLASPAALPAPADTALSVVTPPKATLALLREAQAAGVRAVWLQPGTWDEAVERFVLEGEGDDKKEPFAAALFGHRWGGGGHEGWCVLVDGEEGLRAAGREWEGRKGRI</sequence>
<dbReference type="Proteomes" id="UP001492380">
    <property type="component" value="Unassembled WGS sequence"/>
</dbReference>
<evidence type="ECO:0000313" key="3">
    <source>
        <dbReference type="Proteomes" id="UP001492380"/>
    </source>
</evidence>
<accession>A0ABR1Y9W2</accession>
<reference evidence="2 3" key="1">
    <citation type="submission" date="2024-04" db="EMBL/GenBank/DDBJ databases">
        <title>Phyllosticta paracitricarpa is synonymous to the EU quarantine fungus P. citricarpa based on phylogenomic analyses.</title>
        <authorList>
            <consortium name="Lawrence Berkeley National Laboratory"/>
            <person name="Van Ingen-Buijs V.A."/>
            <person name="Van Westerhoven A.C."/>
            <person name="Haridas S."/>
            <person name="Skiadas P."/>
            <person name="Martin F."/>
            <person name="Groenewald J.Z."/>
            <person name="Crous P.W."/>
            <person name="Seidl M.F."/>
        </authorList>
    </citation>
    <scope>NUCLEOTIDE SEQUENCE [LARGE SCALE GENOMIC DNA]</scope>
    <source>
        <strain evidence="2 3">CBS 123374</strain>
    </source>
</reference>
<comment type="caution">
    <text evidence="2">The sequence shown here is derived from an EMBL/GenBank/DDBJ whole genome shotgun (WGS) entry which is preliminary data.</text>
</comment>
<dbReference type="Gene3D" id="3.40.50.720">
    <property type="entry name" value="NAD(P)-binding Rossmann-like Domain"/>
    <property type="match status" value="1"/>
</dbReference>